<keyword evidence="3" id="KW-1185">Reference proteome</keyword>
<dbReference type="Proteomes" id="UP000441925">
    <property type="component" value="Unassembled WGS sequence"/>
</dbReference>
<evidence type="ECO:0000313" key="2">
    <source>
        <dbReference type="EMBL" id="MSS77287.1"/>
    </source>
</evidence>
<organism evidence="2 3">
    <name type="scientific">Anaerococcus porci</name>
    <dbReference type="NCBI Taxonomy" id="2652269"/>
    <lineage>
        <taxon>Bacteria</taxon>
        <taxon>Bacillati</taxon>
        <taxon>Bacillota</taxon>
        <taxon>Tissierellia</taxon>
        <taxon>Tissierellales</taxon>
        <taxon>Peptoniphilaceae</taxon>
        <taxon>Anaerococcus</taxon>
    </lineage>
</organism>
<evidence type="ECO:0000259" key="1">
    <source>
        <dbReference type="Pfam" id="PF13333"/>
    </source>
</evidence>
<feature type="domain" description="Integrase catalytic" evidence="1">
    <location>
        <begin position="7"/>
        <end position="35"/>
    </location>
</feature>
<dbReference type="RefSeq" id="WP_154539279.1">
    <property type="nucleotide sequence ID" value="NZ_JAXDSU010000063.1"/>
</dbReference>
<reference evidence="2 3" key="1">
    <citation type="submission" date="2019-08" db="EMBL/GenBank/DDBJ databases">
        <title>In-depth cultivation of the pig gut microbiome towards novel bacterial diversity and tailored functional studies.</title>
        <authorList>
            <person name="Wylensek D."/>
            <person name="Hitch T.C.A."/>
            <person name="Clavel T."/>
        </authorList>
    </citation>
    <scope>NUCLEOTIDE SEQUENCE [LARGE SCALE GENOMIC DNA]</scope>
    <source>
        <strain evidence="2 3">WCA-380-WT-2B</strain>
    </source>
</reference>
<proteinExistence type="predicted"/>
<accession>A0A6N7VTZ1</accession>
<sequence length="39" mass="4872">MIILFCESFFKFLKKECTNRRSYESLDELRTDLFDKKLY</sequence>
<gene>
    <name evidence="2" type="ORF">FYJ26_02440</name>
</gene>
<dbReference type="AlphaFoldDB" id="A0A6N7VTZ1"/>
<name>A0A6N7VTZ1_9FIRM</name>
<dbReference type="Pfam" id="PF13333">
    <property type="entry name" value="rve_2"/>
    <property type="match status" value="1"/>
</dbReference>
<dbReference type="GO" id="GO:0015074">
    <property type="term" value="P:DNA integration"/>
    <property type="evidence" value="ECO:0007669"/>
    <property type="project" value="InterPro"/>
</dbReference>
<dbReference type="InterPro" id="IPR001584">
    <property type="entry name" value="Integrase_cat-core"/>
</dbReference>
<comment type="caution">
    <text evidence="2">The sequence shown here is derived from an EMBL/GenBank/DDBJ whole genome shotgun (WGS) entry which is preliminary data.</text>
</comment>
<evidence type="ECO:0000313" key="3">
    <source>
        <dbReference type="Proteomes" id="UP000441925"/>
    </source>
</evidence>
<protein>
    <submittedName>
        <fullName evidence="2">Transposase</fullName>
    </submittedName>
</protein>
<dbReference type="EMBL" id="VULQ01000002">
    <property type="protein sequence ID" value="MSS77287.1"/>
    <property type="molecule type" value="Genomic_DNA"/>
</dbReference>